<reference evidence="2" key="1">
    <citation type="submission" date="2011-04" db="EMBL/GenBank/DDBJ databases">
        <title>Evolution of plant cell wall degrading machinery underlies the functional diversity of forest fungi.</title>
        <authorList>
            <consortium name="US DOE Joint Genome Institute (JGI-PGF)"/>
            <person name="Eastwood D.C."/>
            <person name="Floudas D."/>
            <person name="Binder M."/>
            <person name="Majcherczyk A."/>
            <person name="Schneider P."/>
            <person name="Aerts A."/>
            <person name="Asiegbu F.O."/>
            <person name="Baker S.E."/>
            <person name="Barry K."/>
            <person name="Bendiksby M."/>
            <person name="Blumentritt M."/>
            <person name="Coutinho P.M."/>
            <person name="Cullen D."/>
            <person name="Cullen D."/>
            <person name="Gathman A."/>
            <person name="Goodell B."/>
            <person name="Henrissat B."/>
            <person name="Ihrmark K."/>
            <person name="Kauserud H."/>
            <person name="Kohler A."/>
            <person name="LaButti K."/>
            <person name="Lapidus A."/>
            <person name="Lavin J.L."/>
            <person name="Lee Y.-H."/>
            <person name="Lindquist E."/>
            <person name="Lilly W."/>
            <person name="Lucas S."/>
            <person name="Morin E."/>
            <person name="Murat C."/>
            <person name="Oguiza J.A."/>
            <person name="Park J."/>
            <person name="Pisabarro A.G."/>
            <person name="Riley R."/>
            <person name="Rosling A."/>
            <person name="Salamov A."/>
            <person name="Schmidt O."/>
            <person name="Schmutz J."/>
            <person name="Skrede I."/>
            <person name="Stenlid J."/>
            <person name="Wiebenga A."/>
            <person name="Xie X."/>
            <person name="Kues U."/>
            <person name="Hibbett D.S."/>
            <person name="Hoffmeister D."/>
            <person name="Hogberg N."/>
            <person name="Martin F."/>
            <person name="Grigoriev I.V."/>
            <person name="Watkinson S.C."/>
        </authorList>
    </citation>
    <scope>NUCLEOTIDE SEQUENCE</scope>
    <source>
        <strain evidence="2">S7.9</strain>
    </source>
</reference>
<proteinExistence type="predicted"/>
<dbReference type="RefSeq" id="XP_007316925.1">
    <property type="nucleotide sequence ID" value="XM_007316863.1"/>
</dbReference>
<dbReference type="Proteomes" id="UP000008064">
    <property type="component" value="Unassembled WGS sequence"/>
</dbReference>
<organism>
    <name type="scientific">Serpula lacrymans var. lacrymans (strain S7.9)</name>
    <name type="common">Dry rot fungus</name>
    <dbReference type="NCBI Taxonomy" id="578457"/>
    <lineage>
        <taxon>Eukaryota</taxon>
        <taxon>Fungi</taxon>
        <taxon>Dikarya</taxon>
        <taxon>Basidiomycota</taxon>
        <taxon>Agaricomycotina</taxon>
        <taxon>Agaricomycetes</taxon>
        <taxon>Agaricomycetidae</taxon>
        <taxon>Boletales</taxon>
        <taxon>Coniophorineae</taxon>
        <taxon>Serpulaceae</taxon>
        <taxon>Serpula</taxon>
    </lineage>
</organism>
<keyword evidence="1" id="KW-1133">Transmembrane helix</keyword>
<keyword evidence="1" id="KW-0472">Membrane</keyword>
<dbReference type="EMBL" id="GL945432">
    <property type="protein sequence ID" value="EGO26752.1"/>
    <property type="molecule type" value="Genomic_DNA"/>
</dbReference>
<dbReference type="HOGENOM" id="CLU_1220324_0_0_1"/>
<gene>
    <name evidence="2" type="ORF">SERLADRAFT_436572</name>
</gene>
<feature type="transmembrane region" description="Helical" evidence="1">
    <location>
        <begin position="154"/>
        <end position="172"/>
    </location>
</feature>
<accession>F8NRF9</accession>
<keyword evidence="1" id="KW-0812">Transmembrane</keyword>
<feature type="transmembrane region" description="Helical" evidence="1">
    <location>
        <begin position="192"/>
        <end position="212"/>
    </location>
</feature>
<name>F8NRF9_SERL9</name>
<evidence type="ECO:0000313" key="2">
    <source>
        <dbReference type="EMBL" id="EGO26752.1"/>
    </source>
</evidence>
<protein>
    <submittedName>
        <fullName evidence="2">Uncharacterized protein</fullName>
    </submittedName>
</protein>
<sequence>MAEEGDDGDTRGGPSIISLGQTHLNPASFFTLFLFFASTTTTITTEPLLQLILSWPPPPSPSPIPNANVASGFIENLHKKVEAERIDICPGYRVLRFQYYLFSHLGYPNLTRNYSAIYRWKVSANMILWGKRKALGVYQQSGGGRRAYPRGFRLFTAWLMLLLVHPTFTPSFQHVPMSSTLSFRIGPASKSYANAIAEKSGFVITFLVIFAVPGPSPSTIKTFSIAL</sequence>
<dbReference type="GeneID" id="18814713"/>
<dbReference type="AlphaFoldDB" id="F8NRF9"/>
<dbReference type="KEGG" id="sla:SERLADRAFT_436572"/>
<evidence type="ECO:0000256" key="1">
    <source>
        <dbReference type="SAM" id="Phobius"/>
    </source>
</evidence>